<protein>
    <submittedName>
        <fullName evidence="1">Uncharacterized protein</fullName>
    </submittedName>
</protein>
<gene>
    <name evidence="1" type="ORF">Anapl_07931</name>
</gene>
<dbReference type="Proteomes" id="UP000296049">
    <property type="component" value="Unassembled WGS sequence"/>
</dbReference>
<reference evidence="2" key="1">
    <citation type="journal article" date="2013" name="Nat. Genet.">
        <title>The duck genome and transcriptome provide insight into an avian influenza virus reservoir species.</title>
        <authorList>
            <person name="Huang Y."/>
            <person name="Li Y."/>
            <person name="Burt D.W."/>
            <person name="Chen H."/>
            <person name="Zhang Y."/>
            <person name="Qian W."/>
            <person name="Kim H."/>
            <person name="Gan S."/>
            <person name="Zhao Y."/>
            <person name="Li J."/>
            <person name="Yi K."/>
            <person name="Feng H."/>
            <person name="Zhu P."/>
            <person name="Li B."/>
            <person name="Liu Q."/>
            <person name="Fairley S."/>
            <person name="Magor K.E."/>
            <person name="Du Z."/>
            <person name="Hu X."/>
            <person name="Goodman L."/>
            <person name="Tafer H."/>
            <person name="Vignal A."/>
            <person name="Lee T."/>
            <person name="Kim K.W."/>
            <person name="Sheng Z."/>
            <person name="An Y."/>
            <person name="Searle S."/>
            <person name="Herrero J."/>
            <person name="Groenen M.A."/>
            <person name="Crooijmans R.P."/>
            <person name="Faraut T."/>
            <person name="Cai Q."/>
            <person name="Webster R.G."/>
            <person name="Aldridge J.R."/>
            <person name="Warren W.C."/>
            <person name="Bartschat S."/>
            <person name="Kehr S."/>
            <person name="Marz M."/>
            <person name="Stadler P.F."/>
            <person name="Smith J."/>
            <person name="Kraus R.H."/>
            <person name="Zhao Y."/>
            <person name="Ren L."/>
            <person name="Fei J."/>
            <person name="Morisson M."/>
            <person name="Kaiser P."/>
            <person name="Griffin D.K."/>
            <person name="Rao M."/>
            <person name="Pitel F."/>
            <person name="Wang J."/>
            <person name="Li N."/>
        </authorList>
    </citation>
    <scope>NUCLEOTIDE SEQUENCE [LARGE SCALE GENOMIC DNA]</scope>
</reference>
<name>R0LB75_ANAPL</name>
<proteinExistence type="predicted"/>
<dbReference type="AlphaFoldDB" id="R0LB75"/>
<keyword evidence="2" id="KW-1185">Reference proteome</keyword>
<evidence type="ECO:0000313" key="1">
    <source>
        <dbReference type="EMBL" id="EOB02894.1"/>
    </source>
</evidence>
<evidence type="ECO:0000313" key="2">
    <source>
        <dbReference type="Proteomes" id="UP000296049"/>
    </source>
</evidence>
<accession>R0LB75</accession>
<organism evidence="1 2">
    <name type="scientific">Anas platyrhynchos</name>
    <name type="common">Mallard</name>
    <name type="synonym">Anas boschas</name>
    <dbReference type="NCBI Taxonomy" id="8839"/>
    <lineage>
        <taxon>Eukaryota</taxon>
        <taxon>Metazoa</taxon>
        <taxon>Chordata</taxon>
        <taxon>Craniata</taxon>
        <taxon>Vertebrata</taxon>
        <taxon>Euteleostomi</taxon>
        <taxon>Archelosauria</taxon>
        <taxon>Archosauria</taxon>
        <taxon>Dinosauria</taxon>
        <taxon>Saurischia</taxon>
        <taxon>Theropoda</taxon>
        <taxon>Coelurosauria</taxon>
        <taxon>Aves</taxon>
        <taxon>Neognathae</taxon>
        <taxon>Galloanserae</taxon>
        <taxon>Anseriformes</taxon>
        <taxon>Anatidae</taxon>
        <taxon>Anatinae</taxon>
        <taxon>Anas</taxon>
    </lineage>
</organism>
<sequence length="359" mass="38311">MGRDGLVVLEDRALMGRGLPEPRGARRTRLRILWGSDQRLINGEEDALVPPLGARNLPGQLRCRLVTPQPVLRVLSSVFAPQSPPGCGTENKSHRARPARLLQPRALQPSPLSIPRGFFPVTKCEAGPLEKQNCPAFLSTMAFIPDFLAGSLPEAFPACVCAPLPTPNLQGTALKPLLPCRASWSSCFPVWRGDAPLPVPSSHTREGLPGAKLVPPGALAPAPWINWFRPAVPAPGSPVLRQPGASQHFDFFSELTAPAAYSSFGLLMSRVLLNEGARRMVLLVPRLCRGGSGQAGTPQGTTAKKKMPVPALHPWKLLTSPRFPAAFSCQNRGTQASGGLCGYAPGGSQTCSSGWGTRR</sequence>
<dbReference type="EMBL" id="KB742921">
    <property type="protein sequence ID" value="EOB02894.1"/>
    <property type="molecule type" value="Genomic_DNA"/>
</dbReference>